<organism evidence="2 3">
    <name type="scientific">Massilia timonae</name>
    <dbReference type="NCBI Taxonomy" id="47229"/>
    <lineage>
        <taxon>Bacteria</taxon>
        <taxon>Pseudomonadati</taxon>
        <taxon>Pseudomonadota</taxon>
        <taxon>Betaproteobacteria</taxon>
        <taxon>Burkholderiales</taxon>
        <taxon>Oxalobacteraceae</taxon>
        <taxon>Telluria group</taxon>
        <taxon>Massilia</taxon>
    </lineage>
</organism>
<dbReference type="AlphaFoldDB" id="A0A1S2NFN6"/>
<name>A0A1S2NFN6_9BURK</name>
<keyword evidence="1" id="KW-1133">Transmembrane helix</keyword>
<keyword evidence="1" id="KW-0472">Membrane</keyword>
<evidence type="ECO:0000256" key="1">
    <source>
        <dbReference type="SAM" id="Phobius"/>
    </source>
</evidence>
<protein>
    <submittedName>
        <fullName evidence="2">Uncharacterized protein</fullName>
    </submittedName>
</protein>
<proteinExistence type="predicted"/>
<dbReference type="EMBL" id="JRYB01000001">
    <property type="protein sequence ID" value="OIJ43222.1"/>
    <property type="molecule type" value="Genomic_DNA"/>
</dbReference>
<evidence type="ECO:0000313" key="3">
    <source>
        <dbReference type="Proteomes" id="UP000180246"/>
    </source>
</evidence>
<gene>
    <name evidence="2" type="ORF">LO55_861</name>
</gene>
<evidence type="ECO:0000313" key="2">
    <source>
        <dbReference type="EMBL" id="OIJ43222.1"/>
    </source>
</evidence>
<comment type="caution">
    <text evidence="2">The sequence shown here is derived from an EMBL/GenBank/DDBJ whole genome shotgun (WGS) entry which is preliminary data.</text>
</comment>
<sequence length="78" mass="9077">MPTRHYVRGMLKQKLNWKRPLFYVLLPIFFVMAFLGFPLPVAPPPATKPAQEQAVVVKKKKKRIGLLMRKEDRQDDAS</sequence>
<keyword evidence="1" id="KW-0812">Transmembrane</keyword>
<accession>A0A1S2NFN6</accession>
<feature type="transmembrane region" description="Helical" evidence="1">
    <location>
        <begin position="21"/>
        <end position="39"/>
    </location>
</feature>
<dbReference type="Proteomes" id="UP000180246">
    <property type="component" value="Unassembled WGS sequence"/>
</dbReference>
<reference evidence="2 3" key="1">
    <citation type="submission" date="2014-10" db="EMBL/GenBank/DDBJ databases">
        <authorList>
            <person name="Seo M.-J."/>
            <person name="Seok Y.J."/>
            <person name="Cha I.-T."/>
        </authorList>
    </citation>
    <scope>NUCLEOTIDE SEQUENCE [LARGE SCALE GENOMIC DNA]</scope>
    <source>
        <strain evidence="2 3">NEU</strain>
    </source>
</reference>